<organism evidence="2 3">
    <name type="scientific">Lysinibacillus fusiformis</name>
    <dbReference type="NCBI Taxonomy" id="28031"/>
    <lineage>
        <taxon>Bacteria</taxon>
        <taxon>Bacillati</taxon>
        <taxon>Bacillota</taxon>
        <taxon>Bacilli</taxon>
        <taxon>Bacillales</taxon>
        <taxon>Bacillaceae</taxon>
        <taxon>Lysinibacillus</taxon>
    </lineage>
</organism>
<dbReference type="NCBIfam" id="NF040982">
    <property type="entry name" value="ComGD"/>
    <property type="match status" value="1"/>
</dbReference>
<comment type="caution">
    <text evidence="2">The sequence shown here is derived from an EMBL/GenBank/DDBJ whole genome shotgun (WGS) entry which is preliminary data.</text>
</comment>
<dbReference type="SUPFAM" id="SSF54523">
    <property type="entry name" value="Pili subunits"/>
    <property type="match status" value="1"/>
</dbReference>
<protein>
    <submittedName>
        <fullName evidence="2">Competence protein ComG</fullName>
    </submittedName>
</protein>
<dbReference type="AlphaFoldDB" id="A0A1E4R966"/>
<dbReference type="EMBL" id="MECQ01000001">
    <property type="protein sequence ID" value="ODV57003.1"/>
    <property type="molecule type" value="Genomic_DNA"/>
</dbReference>
<dbReference type="PIRSF" id="PIRSF021292">
    <property type="entry name" value="Competence_ComGD"/>
    <property type="match status" value="1"/>
</dbReference>
<dbReference type="InterPro" id="IPR016785">
    <property type="entry name" value="ComGD"/>
</dbReference>
<dbReference type="RefSeq" id="WP_069481954.1">
    <property type="nucleotide sequence ID" value="NZ_JACUVP010000001.1"/>
</dbReference>
<sequence length="146" mass="17047">MRERQNELGFTILEMLIVLFLVMSLTAIVSKFTLKLAESKELERFFTQIQLDIQYIQTYSMNKRQYIAMKFESSTRRYVIQKDVFSNLYERPFPKGVEFSPDESSIYTIVYNVNGNVRSAGTLTFQTPHGKKKVIITLGRGRARIE</sequence>
<dbReference type="Proteomes" id="UP000094784">
    <property type="component" value="Unassembled WGS sequence"/>
</dbReference>
<proteinExistence type="predicted"/>
<evidence type="ECO:0000313" key="3">
    <source>
        <dbReference type="Proteomes" id="UP000094784"/>
    </source>
</evidence>
<accession>A0A1E4R966</accession>
<gene>
    <name evidence="2" type="ORF">BG258_14385</name>
</gene>
<dbReference type="GO" id="GO:0030420">
    <property type="term" value="P:establishment of competence for transformation"/>
    <property type="evidence" value="ECO:0007669"/>
    <property type="project" value="InterPro"/>
</dbReference>
<keyword evidence="1" id="KW-0812">Transmembrane</keyword>
<name>A0A1E4R966_9BACI</name>
<keyword evidence="1" id="KW-1133">Transmembrane helix</keyword>
<evidence type="ECO:0000256" key="1">
    <source>
        <dbReference type="SAM" id="Phobius"/>
    </source>
</evidence>
<evidence type="ECO:0000313" key="2">
    <source>
        <dbReference type="EMBL" id="ODV57003.1"/>
    </source>
</evidence>
<feature type="transmembrane region" description="Helical" evidence="1">
    <location>
        <begin position="12"/>
        <end position="34"/>
    </location>
</feature>
<reference evidence="2 3" key="1">
    <citation type="submission" date="2016-09" db="EMBL/GenBank/DDBJ databases">
        <title>Draft genome sequence of the soil isolate, Lysinibacillus fusiformis M5, a potential hypoxanthine producer.</title>
        <authorList>
            <person name="Gallegos-Monterrosa R."/>
            <person name="Maroti G."/>
            <person name="Balint B."/>
            <person name="Kovacs A.T."/>
        </authorList>
    </citation>
    <scope>NUCLEOTIDE SEQUENCE [LARGE SCALE GENOMIC DNA]</scope>
    <source>
        <strain evidence="2 3">M5</strain>
    </source>
</reference>
<keyword evidence="1" id="KW-0472">Membrane</keyword>
<dbReference type="InterPro" id="IPR045584">
    <property type="entry name" value="Pilin-like"/>
</dbReference>
<dbReference type="OrthoDB" id="2734640at2"/>